<evidence type="ECO:0000313" key="18">
    <source>
        <dbReference type="Proteomes" id="UP001208570"/>
    </source>
</evidence>
<dbReference type="EC" id="4.6.1.2" evidence="2 13"/>
<evidence type="ECO:0000256" key="9">
    <source>
        <dbReference type="ARBA" id="ARBA00023180"/>
    </source>
</evidence>
<reference evidence="17" key="1">
    <citation type="journal article" date="2023" name="Mol. Biol. Evol.">
        <title>Third-Generation Sequencing Reveals the Adaptive Role of the Epigenome in Three Deep-Sea Polychaetes.</title>
        <authorList>
            <person name="Perez M."/>
            <person name="Aroh O."/>
            <person name="Sun Y."/>
            <person name="Lan Y."/>
            <person name="Juniper S.K."/>
            <person name="Young C.R."/>
            <person name="Angers B."/>
            <person name="Qian P.Y."/>
        </authorList>
    </citation>
    <scope>NUCLEOTIDE SEQUENCE</scope>
    <source>
        <strain evidence="17">P08H-3</strain>
    </source>
</reference>
<keyword evidence="9" id="KW-0325">Glycoprotein</keyword>
<evidence type="ECO:0000256" key="8">
    <source>
        <dbReference type="ARBA" id="ARBA00023170"/>
    </source>
</evidence>
<keyword evidence="14" id="KW-0175">Coiled coil</keyword>
<keyword evidence="7" id="KW-0472">Membrane</keyword>
<protein>
    <recommendedName>
        <fullName evidence="2 13">Guanylate cyclase</fullName>
        <ecNumber evidence="2 13">4.6.1.2</ecNumber>
    </recommendedName>
</protein>
<dbReference type="InterPro" id="IPR018297">
    <property type="entry name" value="A/G_cyclase_CS"/>
</dbReference>
<dbReference type="Gene3D" id="1.10.510.10">
    <property type="entry name" value="Transferase(Phosphotransferase) domain 1"/>
    <property type="match status" value="1"/>
</dbReference>
<dbReference type="SMART" id="SM00044">
    <property type="entry name" value="CYCc"/>
    <property type="match status" value="1"/>
</dbReference>
<dbReference type="GO" id="GO:0005524">
    <property type="term" value="F:ATP binding"/>
    <property type="evidence" value="ECO:0007669"/>
    <property type="project" value="InterPro"/>
</dbReference>
<dbReference type="PROSITE" id="PS50125">
    <property type="entry name" value="GUANYLATE_CYCLASE_2"/>
    <property type="match status" value="1"/>
</dbReference>
<dbReference type="InterPro" id="IPR011009">
    <property type="entry name" value="Kinase-like_dom_sf"/>
</dbReference>
<gene>
    <name evidence="17" type="ORF">LSH36_54g03028</name>
</gene>
<evidence type="ECO:0000256" key="14">
    <source>
        <dbReference type="SAM" id="Coils"/>
    </source>
</evidence>
<dbReference type="GO" id="GO:0007168">
    <property type="term" value="P:receptor guanylyl cyclase signaling pathway"/>
    <property type="evidence" value="ECO:0007669"/>
    <property type="project" value="TreeGrafter"/>
</dbReference>
<dbReference type="InterPro" id="IPR001054">
    <property type="entry name" value="A/G_cyclase"/>
</dbReference>
<evidence type="ECO:0000256" key="2">
    <source>
        <dbReference type="ARBA" id="ARBA00012202"/>
    </source>
</evidence>
<dbReference type="InterPro" id="IPR050401">
    <property type="entry name" value="Cyclic_nucleotide_synthase"/>
</dbReference>
<dbReference type="Pfam" id="PF07701">
    <property type="entry name" value="HNOBA"/>
    <property type="match status" value="1"/>
</dbReference>
<dbReference type="SUPFAM" id="SSF55073">
    <property type="entry name" value="Nucleotide cyclase"/>
    <property type="match status" value="1"/>
</dbReference>
<dbReference type="Gene3D" id="3.30.70.1230">
    <property type="entry name" value="Nucleotide cyclase"/>
    <property type="match status" value="1"/>
</dbReference>
<feature type="domain" description="Guanylate cyclase" evidence="16">
    <location>
        <begin position="315"/>
        <end position="445"/>
    </location>
</feature>
<evidence type="ECO:0000256" key="3">
    <source>
        <dbReference type="ARBA" id="ARBA00022692"/>
    </source>
</evidence>
<keyword evidence="10 12" id="KW-0456">Lyase</keyword>
<evidence type="ECO:0000256" key="11">
    <source>
        <dbReference type="ARBA" id="ARBA00023293"/>
    </source>
</evidence>
<dbReference type="Gene3D" id="6.10.250.780">
    <property type="match status" value="1"/>
</dbReference>
<proteinExistence type="inferred from homology"/>
<feature type="coiled-coil region" evidence="14">
    <location>
        <begin position="252"/>
        <end position="283"/>
    </location>
</feature>
<comment type="similarity">
    <text evidence="12">Belongs to the adenylyl cyclase class-4/guanylyl cyclase family.</text>
</comment>
<keyword evidence="4" id="KW-0732">Signal</keyword>
<dbReference type="SUPFAM" id="SSF56112">
    <property type="entry name" value="Protein kinase-like (PK-like)"/>
    <property type="match status" value="1"/>
</dbReference>
<dbReference type="InterPro" id="IPR029787">
    <property type="entry name" value="Nucleotide_cyclase"/>
</dbReference>
<evidence type="ECO:0000256" key="10">
    <source>
        <dbReference type="ARBA" id="ARBA00023239"/>
    </source>
</evidence>
<comment type="caution">
    <text evidence="17">The sequence shown here is derived from an EMBL/GenBank/DDBJ whole genome shotgun (WGS) entry which is preliminary data.</text>
</comment>
<evidence type="ECO:0000256" key="13">
    <source>
        <dbReference type="RuleBase" id="RU003431"/>
    </source>
</evidence>
<dbReference type="PROSITE" id="PS50011">
    <property type="entry name" value="PROTEIN_KINASE_DOM"/>
    <property type="match status" value="1"/>
</dbReference>
<evidence type="ECO:0000256" key="1">
    <source>
        <dbReference type="ARBA" id="ARBA00004479"/>
    </source>
</evidence>
<accession>A0AAD9K555</accession>
<dbReference type="GO" id="GO:0004016">
    <property type="term" value="F:adenylate cyclase activity"/>
    <property type="evidence" value="ECO:0007669"/>
    <property type="project" value="TreeGrafter"/>
</dbReference>
<dbReference type="Pfam" id="PF07714">
    <property type="entry name" value="PK_Tyr_Ser-Thr"/>
    <property type="match status" value="1"/>
</dbReference>
<organism evidence="17 18">
    <name type="scientific">Paralvinella palmiformis</name>
    <dbReference type="NCBI Taxonomy" id="53620"/>
    <lineage>
        <taxon>Eukaryota</taxon>
        <taxon>Metazoa</taxon>
        <taxon>Spiralia</taxon>
        <taxon>Lophotrochozoa</taxon>
        <taxon>Annelida</taxon>
        <taxon>Polychaeta</taxon>
        <taxon>Sedentaria</taxon>
        <taxon>Canalipalpata</taxon>
        <taxon>Terebellida</taxon>
        <taxon>Terebelliformia</taxon>
        <taxon>Alvinellidae</taxon>
        <taxon>Paralvinella</taxon>
    </lineage>
</organism>
<dbReference type="InterPro" id="IPR000719">
    <property type="entry name" value="Prot_kinase_dom"/>
</dbReference>
<dbReference type="EMBL" id="JAODUP010000054">
    <property type="protein sequence ID" value="KAK2165138.1"/>
    <property type="molecule type" value="Genomic_DNA"/>
</dbReference>
<dbReference type="Proteomes" id="UP001208570">
    <property type="component" value="Unassembled WGS sequence"/>
</dbReference>
<dbReference type="PROSITE" id="PS00452">
    <property type="entry name" value="GUANYLATE_CYCLASE_1"/>
    <property type="match status" value="1"/>
</dbReference>
<evidence type="ECO:0000256" key="6">
    <source>
        <dbReference type="ARBA" id="ARBA00022989"/>
    </source>
</evidence>
<evidence type="ECO:0000313" key="17">
    <source>
        <dbReference type="EMBL" id="KAK2165138.1"/>
    </source>
</evidence>
<evidence type="ECO:0000256" key="12">
    <source>
        <dbReference type="RuleBase" id="RU000405"/>
    </source>
</evidence>
<comment type="catalytic activity">
    <reaction evidence="13">
        <text>GTP = 3',5'-cyclic GMP + diphosphate</text>
        <dbReference type="Rhea" id="RHEA:13665"/>
        <dbReference type="ChEBI" id="CHEBI:33019"/>
        <dbReference type="ChEBI" id="CHEBI:37565"/>
        <dbReference type="ChEBI" id="CHEBI:57746"/>
        <dbReference type="EC" id="4.6.1.2"/>
    </reaction>
</comment>
<evidence type="ECO:0000256" key="7">
    <source>
        <dbReference type="ARBA" id="ARBA00023136"/>
    </source>
</evidence>
<dbReference type="AlphaFoldDB" id="A0AAD9K555"/>
<feature type="domain" description="Protein kinase" evidence="15">
    <location>
        <begin position="1"/>
        <end position="241"/>
    </location>
</feature>
<dbReference type="PANTHER" id="PTHR11920:SF501">
    <property type="entry name" value="GUANYLATE CYCLASE 32E"/>
    <property type="match status" value="1"/>
</dbReference>
<evidence type="ECO:0000256" key="5">
    <source>
        <dbReference type="ARBA" id="ARBA00022741"/>
    </source>
</evidence>
<keyword evidence="5" id="KW-0547">Nucleotide-binding</keyword>
<dbReference type="PANTHER" id="PTHR11920">
    <property type="entry name" value="GUANYLYL CYCLASE"/>
    <property type="match status" value="1"/>
</dbReference>
<dbReference type="GO" id="GO:0005886">
    <property type="term" value="C:plasma membrane"/>
    <property type="evidence" value="ECO:0007669"/>
    <property type="project" value="TreeGrafter"/>
</dbReference>
<dbReference type="GO" id="GO:0001653">
    <property type="term" value="F:peptide receptor activity"/>
    <property type="evidence" value="ECO:0007669"/>
    <property type="project" value="TreeGrafter"/>
</dbReference>
<name>A0AAD9K555_9ANNE</name>
<dbReference type="InterPro" id="IPR001245">
    <property type="entry name" value="Ser-Thr/Tyr_kinase_cat_dom"/>
</dbReference>
<keyword evidence="18" id="KW-1185">Reference proteome</keyword>
<dbReference type="GO" id="GO:0035556">
    <property type="term" value="P:intracellular signal transduction"/>
    <property type="evidence" value="ECO:0007669"/>
    <property type="project" value="InterPro"/>
</dbReference>
<keyword evidence="6" id="KW-1133">Transmembrane helix</keyword>
<keyword evidence="3" id="KW-0812">Transmembrane</keyword>
<dbReference type="CDD" id="cd07302">
    <property type="entry name" value="CHD"/>
    <property type="match status" value="1"/>
</dbReference>
<keyword evidence="11 13" id="KW-0141">cGMP biosynthesis</keyword>
<dbReference type="Pfam" id="PF00211">
    <property type="entry name" value="Guanylate_cyc"/>
    <property type="match status" value="1"/>
</dbReference>
<comment type="subcellular location">
    <subcellularLocation>
        <location evidence="1">Membrane</location>
        <topology evidence="1">Single-pass type I membrane protein</topology>
    </subcellularLocation>
</comment>
<keyword evidence="8" id="KW-0675">Receptor</keyword>
<dbReference type="GO" id="GO:0004383">
    <property type="term" value="F:guanylate cyclase activity"/>
    <property type="evidence" value="ECO:0007669"/>
    <property type="project" value="UniProtKB-EC"/>
</dbReference>
<evidence type="ECO:0000259" key="16">
    <source>
        <dbReference type="PROSITE" id="PS50125"/>
    </source>
</evidence>
<evidence type="ECO:0000256" key="4">
    <source>
        <dbReference type="ARBA" id="ARBA00022729"/>
    </source>
</evidence>
<evidence type="ECO:0000259" key="15">
    <source>
        <dbReference type="PROSITE" id="PS50011"/>
    </source>
</evidence>
<dbReference type="GO" id="GO:0004672">
    <property type="term" value="F:protein kinase activity"/>
    <property type="evidence" value="ECO:0007669"/>
    <property type="project" value="InterPro"/>
</dbReference>
<sequence>MMTWKIKYEDIEFKAGDDSNMKDMIHENINTFIGACLHATHISVVTSYCSKGNLKDIIENDDIKLDWLFKSSLLNDLINGMHYLQNTPLRSHGSLTSLNCLIDSRWVLKVSGFGLSHFTMGSAADNLPEYKKYFHLLWTAPELLRLADKDRPTYGTRKADVYSFAIILQEVIYRTKPFFDKLPPKEIVTKVIERQNIPYRPELPKEATSPEIQAVQELMIQCWAELPALRPTFIDIKKRFNNINKGRRFNIMDNMVSMLESYANNLEELVQQRTNELVEEKKKTDKLLYQMLPALVADRLKRGLSVESEMFDAVSIYFSDIVGFTSLASESTPMEVVTFLNDLYTTFDRTVEKYDVYKVETIGDAYMVVSGLPKRNGDRHITEIADLSLDLLSAILSFRIHHRPDKTLQLRIGLHTGPCAAGVVGKTMPRYCLFGDTVNMASRMESTGEAQKIHISEAANMELSKHAKYICVYRGETPIKGKGIVKTYWLIAKHDDYTLLSTSTLPV</sequence>
<dbReference type="FunFam" id="3.30.70.1230:FF:000019">
    <property type="entry name" value="Guanylate cyclase"/>
    <property type="match status" value="1"/>
</dbReference>
<dbReference type="InterPro" id="IPR011645">
    <property type="entry name" value="HNOB_dom_associated"/>
</dbReference>